<name>A0ABD2GUC5_PAGBO</name>
<gene>
    <name evidence="5" type="ORF">OYC64_008107</name>
</gene>
<dbReference type="Pfam" id="PF07714">
    <property type="entry name" value="PK_Tyr_Ser-Thr"/>
    <property type="match status" value="1"/>
</dbReference>
<keyword evidence="2" id="KW-0067">ATP-binding</keyword>
<keyword evidence="1" id="KW-0547">Nucleotide-binding</keyword>
<dbReference type="InterPro" id="IPR008266">
    <property type="entry name" value="Tyr_kinase_AS"/>
</dbReference>
<feature type="domain" description="Protein kinase" evidence="4">
    <location>
        <begin position="119"/>
        <end position="391"/>
    </location>
</feature>
<dbReference type="AlphaFoldDB" id="A0ABD2GUC5"/>
<evidence type="ECO:0000313" key="5">
    <source>
        <dbReference type="EMBL" id="KAL3057787.1"/>
    </source>
</evidence>
<reference evidence="5 6" key="1">
    <citation type="journal article" date="2022" name="G3 (Bethesda)">
        <title>Evaluating Illumina-, Nanopore-, and PacBio-based genome assembly strategies with the bald notothen, Trematomus borchgrevinki.</title>
        <authorList>
            <person name="Rayamajhi N."/>
            <person name="Cheng C.C."/>
            <person name="Catchen J.M."/>
        </authorList>
    </citation>
    <scope>NUCLEOTIDE SEQUENCE [LARGE SCALE GENOMIC DNA]</scope>
    <source>
        <strain evidence="5">AGRC-2024</strain>
    </source>
</reference>
<dbReference type="Gene3D" id="1.10.510.10">
    <property type="entry name" value="Transferase(Phosphotransferase) domain 1"/>
    <property type="match status" value="1"/>
</dbReference>
<organism evidence="5 6">
    <name type="scientific">Pagothenia borchgrevinki</name>
    <name type="common">Bald rockcod</name>
    <name type="synonym">Trematomus borchgrevinki</name>
    <dbReference type="NCBI Taxonomy" id="8213"/>
    <lineage>
        <taxon>Eukaryota</taxon>
        <taxon>Metazoa</taxon>
        <taxon>Chordata</taxon>
        <taxon>Craniata</taxon>
        <taxon>Vertebrata</taxon>
        <taxon>Euteleostomi</taxon>
        <taxon>Actinopterygii</taxon>
        <taxon>Neopterygii</taxon>
        <taxon>Teleostei</taxon>
        <taxon>Neoteleostei</taxon>
        <taxon>Acanthomorphata</taxon>
        <taxon>Eupercaria</taxon>
        <taxon>Perciformes</taxon>
        <taxon>Notothenioidei</taxon>
        <taxon>Nototheniidae</taxon>
        <taxon>Pagothenia</taxon>
    </lineage>
</organism>
<protein>
    <recommendedName>
        <fullName evidence="4">Protein kinase domain-containing protein</fullName>
    </recommendedName>
</protein>
<dbReference type="SUPFAM" id="SSF56112">
    <property type="entry name" value="Protein kinase-like (PK-like)"/>
    <property type="match status" value="1"/>
</dbReference>
<evidence type="ECO:0000256" key="3">
    <source>
        <dbReference type="SAM" id="Phobius"/>
    </source>
</evidence>
<dbReference type="PANTHER" id="PTHR24416">
    <property type="entry name" value="TYROSINE-PROTEIN KINASE RECEPTOR"/>
    <property type="match status" value="1"/>
</dbReference>
<keyword evidence="3" id="KW-0472">Membrane</keyword>
<feature type="transmembrane region" description="Helical" evidence="3">
    <location>
        <begin position="20"/>
        <end position="42"/>
    </location>
</feature>
<keyword evidence="6" id="KW-1185">Reference proteome</keyword>
<dbReference type="Proteomes" id="UP001619887">
    <property type="component" value="Unassembled WGS sequence"/>
</dbReference>
<evidence type="ECO:0000259" key="4">
    <source>
        <dbReference type="PROSITE" id="PS50011"/>
    </source>
</evidence>
<dbReference type="InterPro" id="IPR011009">
    <property type="entry name" value="Kinase-like_dom_sf"/>
</dbReference>
<dbReference type="InterPro" id="IPR050122">
    <property type="entry name" value="RTK"/>
</dbReference>
<keyword evidence="3" id="KW-0812">Transmembrane</keyword>
<reference evidence="5 6" key="2">
    <citation type="journal article" date="2024" name="G3 (Bethesda)">
        <title>The genome of the cryopelagic Antarctic bald notothen, Trematomus borchgrevinki.</title>
        <authorList>
            <person name="Rayamajhi N."/>
            <person name="Rivera-Colon A.G."/>
            <person name="Minhas B.F."/>
            <person name="Cheng C.C."/>
            <person name="Catchen J.M."/>
        </authorList>
    </citation>
    <scope>NUCLEOTIDE SEQUENCE [LARGE SCALE GENOMIC DNA]</scope>
    <source>
        <strain evidence="5">AGRC-2024</strain>
    </source>
</reference>
<accession>A0ABD2GUC5</accession>
<dbReference type="EMBL" id="JBIYXZ010002075">
    <property type="protein sequence ID" value="KAL3057787.1"/>
    <property type="molecule type" value="Genomic_DNA"/>
</dbReference>
<dbReference type="GO" id="GO:0005524">
    <property type="term" value="F:ATP binding"/>
    <property type="evidence" value="ECO:0007669"/>
    <property type="project" value="UniProtKB-KW"/>
</dbReference>
<dbReference type="PROSITE" id="PS00109">
    <property type="entry name" value="PROTEIN_KINASE_TYR"/>
    <property type="match status" value="1"/>
</dbReference>
<dbReference type="PANTHER" id="PTHR24416:SF552">
    <property type="entry name" value="RECEPTOR PROTEIN-TYROSINE KINASE"/>
    <property type="match status" value="1"/>
</dbReference>
<sequence>MEEETINDTSSSGHQLGPPVFILTGALSITVLVFTVLGIVCLRKYRSLVRTIRELRGSRLLMTAVPRLETLIAPAVVEEEDQLTQIPQIPQQQSRTVRLSSRRLWRSLQQGPRVTKSDLNLLQLIKAGKEGVFYQARMTRGTCKGHSMFTCKISKEGVRPKHVDTEVSIMRKLVHHKNILQLLDWNTTEEPYILIMEYVTYGTLRTFLQTNRAHLSEDPELQSLLTIASYHIALALQHLRSKMIVHCDLALRNIMVNKFPWEVKVAEFGLARDLTRMTSRRSSSSRWRNPRQRVPLRWYPPEYFKNNYYSFKGDVWAFGIVLWEMQTFGTLPYPNLETSEAVMYHICIGHKNTNPEGCRPEILHIMKDCWLEPYTLRPSFTDIVRMLENIMESDADYVDVESPLLLKEEAEYHEA</sequence>
<dbReference type="InterPro" id="IPR000719">
    <property type="entry name" value="Prot_kinase_dom"/>
</dbReference>
<comment type="caution">
    <text evidence="5">The sequence shown here is derived from an EMBL/GenBank/DDBJ whole genome shotgun (WGS) entry which is preliminary data.</text>
</comment>
<evidence type="ECO:0000256" key="2">
    <source>
        <dbReference type="ARBA" id="ARBA00022840"/>
    </source>
</evidence>
<dbReference type="InterPro" id="IPR001245">
    <property type="entry name" value="Ser-Thr/Tyr_kinase_cat_dom"/>
</dbReference>
<proteinExistence type="predicted"/>
<evidence type="ECO:0000313" key="6">
    <source>
        <dbReference type="Proteomes" id="UP001619887"/>
    </source>
</evidence>
<keyword evidence="3" id="KW-1133">Transmembrane helix</keyword>
<dbReference type="PROSITE" id="PS50011">
    <property type="entry name" value="PROTEIN_KINASE_DOM"/>
    <property type="match status" value="1"/>
</dbReference>
<evidence type="ECO:0000256" key="1">
    <source>
        <dbReference type="ARBA" id="ARBA00022741"/>
    </source>
</evidence>
<dbReference type="PRINTS" id="PR00109">
    <property type="entry name" value="TYRKINASE"/>
</dbReference>